<dbReference type="Pfam" id="PF00884">
    <property type="entry name" value="Sulfatase"/>
    <property type="match status" value="1"/>
</dbReference>
<sequence length="668" mass="77764">MNQTIMSNVLNIFKKLIFAHILFLGIMSLYRAVFFFYYSPLDSFQGFYLDILKAFFLGFRVDLTVIGYIQTLPTIILIVLYYIKKESLLNYFSKFLVYYLFFCYVAVSLLLCADFGFYSYFKEHINILFFGLLDDDTKALMVTFWQNYNVVLILAIFFAYLAFLFFSIKKIFSISNKNYNSFFTLKISALIFLILFVLNFLAVRGTLGMYPLGKMIPNVSSDEFINKVSHNGFRAFTNALSARKKYLARKYDLLKATGYKGNIEKAFEVYTGTENINREDLLKNITFKTKKVDDKEYNVVVIMVESFGMPILKYQSDDFNILGELKKHFDEDILLTNMISAGDGTISSLQALLLNIPHRPTSFAFSQSIYKQTSFSYGPAFLFKENNYETSFIYGGDLTWRSLREFVKHQGYDNLEGKINIFKHLENIDKPKADYFHPWGIFDEYLYSHILKKLENSDKKQFIVALSTNNHPPYNVPKEYKSKSLEFNDAIKNHITGDFELAQQRFKSYAYAVDQVGIFLDKFKRSKFKDNTIVVVTADNNTIDGIMKYDDNQLLNSKNIPLYFYLPESLKNKIDVDTKVTGSHKDIFPTIYNLTLKEQEYLSIGKNLFDSSLEHYGFNGSMIVTNKDKIEKLNSIEEQTNSKLLNYYKANLAITQHLINYYYKKGKE</sequence>
<dbReference type="RefSeq" id="WP_114838705.1">
    <property type="nucleotide sequence ID" value="NZ_CP031217.1"/>
</dbReference>
<dbReference type="GO" id="GO:0016740">
    <property type="term" value="F:transferase activity"/>
    <property type="evidence" value="ECO:0007669"/>
    <property type="project" value="UniProtKB-KW"/>
</dbReference>
<evidence type="ECO:0000313" key="10">
    <source>
        <dbReference type="Proteomes" id="UP000253850"/>
    </source>
</evidence>
<protein>
    <submittedName>
        <fullName evidence="9">Phosphoglycerol transferase</fullName>
    </submittedName>
</protein>
<dbReference type="PANTHER" id="PTHR47371:SF3">
    <property type="entry name" value="PHOSPHOGLYCEROL TRANSFERASE I"/>
    <property type="match status" value="1"/>
</dbReference>
<feature type="transmembrane region" description="Helical" evidence="6">
    <location>
        <begin position="16"/>
        <end position="38"/>
    </location>
</feature>
<evidence type="ECO:0000313" key="11">
    <source>
        <dbReference type="Proteomes" id="UP000289193"/>
    </source>
</evidence>
<dbReference type="Proteomes" id="UP000289193">
    <property type="component" value="Unassembled WGS sequence"/>
</dbReference>
<comment type="subcellular location">
    <subcellularLocation>
        <location evidence="1">Cell membrane</location>
        <topology evidence="1">Multi-pass membrane protein</topology>
    </subcellularLocation>
</comment>
<dbReference type="InterPro" id="IPR050448">
    <property type="entry name" value="OpgB/LTA_synthase_biosynth"/>
</dbReference>
<accession>A0AAX2A9N8</accession>
<keyword evidence="4 6" id="KW-1133">Transmembrane helix</keyword>
<dbReference type="PANTHER" id="PTHR47371">
    <property type="entry name" value="LIPOTEICHOIC ACID SYNTHASE"/>
    <property type="match status" value="1"/>
</dbReference>
<evidence type="ECO:0000256" key="2">
    <source>
        <dbReference type="ARBA" id="ARBA00022475"/>
    </source>
</evidence>
<dbReference type="AlphaFoldDB" id="A0AAX2A9N8"/>
<dbReference type="Gene3D" id="3.40.720.10">
    <property type="entry name" value="Alkaline Phosphatase, subunit A"/>
    <property type="match status" value="1"/>
</dbReference>
<gene>
    <name evidence="8" type="ORF">ABIV_0837</name>
    <name evidence="9" type="ORF">CRV05_00965</name>
</gene>
<dbReference type="InterPro" id="IPR000917">
    <property type="entry name" value="Sulfatase_N"/>
</dbReference>
<reference evidence="8 10" key="2">
    <citation type="submission" date="2018-07" db="EMBL/GenBank/DDBJ databases">
        <title>Complete genome of the Arcobacter bivalviorum type strain LMG 26154.</title>
        <authorList>
            <person name="Miller W.G."/>
            <person name="Yee E."/>
            <person name="Bono J.L."/>
        </authorList>
    </citation>
    <scope>NUCLEOTIDE SEQUENCE [LARGE SCALE GENOMIC DNA]</scope>
    <source>
        <strain evidence="8 10">LMG 26154</strain>
    </source>
</reference>
<evidence type="ECO:0000256" key="1">
    <source>
        <dbReference type="ARBA" id="ARBA00004651"/>
    </source>
</evidence>
<feature type="transmembrane region" description="Helical" evidence="6">
    <location>
        <begin position="148"/>
        <end position="168"/>
    </location>
</feature>
<dbReference type="InterPro" id="IPR017850">
    <property type="entry name" value="Alkaline_phosphatase_core_sf"/>
</dbReference>
<evidence type="ECO:0000256" key="6">
    <source>
        <dbReference type="SAM" id="Phobius"/>
    </source>
</evidence>
<keyword evidence="3 6" id="KW-0812">Transmembrane</keyword>
<keyword evidence="11" id="KW-1185">Reference proteome</keyword>
<feature type="transmembrane region" description="Helical" evidence="6">
    <location>
        <begin position="65"/>
        <end position="83"/>
    </location>
</feature>
<keyword evidence="5 6" id="KW-0472">Membrane</keyword>
<dbReference type="Proteomes" id="UP000253850">
    <property type="component" value="Chromosome"/>
</dbReference>
<feature type="transmembrane region" description="Helical" evidence="6">
    <location>
        <begin position="95"/>
        <end position="121"/>
    </location>
</feature>
<dbReference type="EMBL" id="PDKM01000001">
    <property type="protein sequence ID" value="RXK10969.1"/>
    <property type="molecule type" value="Genomic_DNA"/>
</dbReference>
<dbReference type="EMBL" id="CP031217">
    <property type="protein sequence ID" value="AXH11846.1"/>
    <property type="molecule type" value="Genomic_DNA"/>
</dbReference>
<dbReference type="KEGG" id="hbv:ABIV_0837"/>
<dbReference type="GO" id="GO:0005886">
    <property type="term" value="C:plasma membrane"/>
    <property type="evidence" value="ECO:0007669"/>
    <property type="project" value="UniProtKB-SubCell"/>
</dbReference>
<keyword evidence="9" id="KW-0808">Transferase</keyword>
<evidence type="ECO:0000259" key="7">
    <source>
        <dbReference type="Pfam" id="PF00884"/>
    </source>
</evidence>
<dbReference type="CDD" id="cd16015">
    <property type="entry name" value="LTA_synthase"/>
    <property type="match status" value="1"/>
</dbReference>
<reference evidence="9 11" key="1">
    <citation type="submission" date="2017-10" db="EMBL/GenBank/DDBJ databases">
        <title>Genomics of the genus Arcobacter.</title>
        <authorList>
            <person name="Perez-Cataluna A."/>
            <person name="Figueras M.J."/>
        </authorList>
    </citation>
    <scope>NUCLEOTIDE SEQUENCE [LARGE SCALE GENOMIC DNA]</scope>
    <source>
        <strain evidence="9 11">CECT 7835</strain>
    </source>
</reference>
<dbReference type="SUPFAM" id="SSF53649">
    <property type="entry name" value="Alkaline phosphatase-like"/>
    <property type="match status" value="1"/>
</dbReference>
<proteinExistence type="predicted"/>
<evidence type="ECO:0000313" key="9">
    <source>
        <dbReference type="EMBL" id="RXK10969.1"/>
    </source>
</evidence>
<feature type="domain" description="Sulfatase N-terminal" evidence="7">
    <location>
        <begin position="298"/>
        <end position="595"/>
    </location>
</feature>
<organism evidence="9 11">
    <name type="scientific">Halarcobacter bivalviorum</name>
    <dbReference type="NCBI Taxonomy" id="663364"/>
    <lineage>
        <taxon>Bacteria</taxon>
        <taxon>Pseudomonadati</taxon>
        <taxon>Campylobacterota</taxon>
        <taxon>Epsilonproteobacteria</taxon>
        <taxon>Campylobacterales</taxon>
        <taxon>Arcobacteraceae</taxon>
        <taxon>Halarcobacter</taxon>
    </lineage>
</organism>
<keyword evidence="2" id="KW-1003">Cell membrane</keyword>
<evidence type="ECO:0000313" key="8">
    <source>
        <dbReference type="EMBL" id="AXH11846.1"/>
    </source>
</evidence>
<evidence type="ECO:0000256" key="4">
    <source>
        <dbReference type="ARBA" id="ARBA00022989"/>
    </source>
</evidence>
<evidence type="ECO:0000256" key="3">
    <source>
        <dbReference type="ARBA" id="ARBA00022692"/>
    </source>
</evidence>
<evidence type="ECO:0000256" key="5">
    <source>
        <dbReference type="ARBA" id="ARBA00023136"/>
    </source>
</evidence>
<name>A0AAX2A9N8_9BACT</name>
<feature type="transmembrane region" description="Helical" evidence="6">
    <location>
        <begin position="189"/>
        <end position="212"/>
    </location>
</feature>